<dbReference type="Pfam" id="PF02754">
    <property type="entry name" value="CCG"/>
    <property type="match status" value="2"/>
</dbReference>
<evidence type="ECO:0000256" key="4">
    <source>
        <dbReference type="ARBA" id="ARBA00023004"/>
    </source>
</evidence>
<dbReference type="PANTHER" id="PTHR32479:SF17">
    <property type="entry name" value="GLYCOLATE OXIDASE IRON-SULFUR SUBUNIT"/>
    <property type="match status" value="1"/>
</dbReference>
<dbReference type="PIRSF" id="PIRSF000139">
    <property type="entry name" value="Glc_ox_4Fe-4S"/>
    <property type="match status" value="1"/>
</dbReference>
<sequence>MKKTSLNPVVKNLHDKTYNWTNQCVQCGYCLPVCPTYESMGKESASPRGRINLVKMAAEGKIDISEHMAEPIELCLGCRACEIACPVGVPYGHMLEAAKDAIAQSKQQKRENSHFLLKNMAMNQLFPYPNRMKFLGSTVWLYKKSKLDRLIRKTKLFPILSEPLAQMEKILPPLENPSKRLKHGTVFPAKGERKVRVAFFTGCIMDSIMYKVNRLSIELLTSVGCEVVIPNHQTCCGALHAHQGATEKAKELAKANIQSFTQSEAEFYVNNAGGCGAALSEYDYLLKGDEEWAETAGEFAKKSRDISQILTEYGPLPFIKEWKGIVVYQDSCHLRNVQKVYQEPRQLLQSIPGITYVEMEGANRCCASGGIYNLLHFQESMKILDKKMKEVIELQPKAVITTNPGCQLQMSLGIDRMEASENIRSMHLVEILAEACGLT</sequence>
<accession>A0ABX7DXC7</accession>
<comment type="function">
    <text evidence="6">Component of a complex that catalyzes the oxidation of glycolate to glyoxylate.</text>
</comment>
<organism evidence="8 9">
    <name type="scientific">Heyndrickxia vini</name>
    <dbReference type="NCBI Taxonomy" id="1476025"/>
    <lineage>
        <taxon>Bacteria</taxon>
        <taxon>Bacillati</taxon>
        <taxon>Bacillota</taxon>
        <taxon>Bacilli</taxon>
        <taxon>Bacillales</taxon>
        <taxon>Bacillaceae</taxon>
        <taxon>Heyndrickxia</taxon>
    </lineage>
</organism>
<dbReference type="InterPro" id="IPR009051">
    <property type="entry name" value="Helical_ferredxn"/>
</dbReference>
<keyword evidence="3" id="KW-0677">Repeat</keyword>
<dbReference type="SUPFAM" id="SSF46548">
    <property type="entry name" value="alpha-helical ferredoxin"/>
    <property type="match status" value="1"/>
</dbReference>
<dbReference type="InterPro" id="IPR017900">
    <property type="entry name" value="4Fe4S_Fe_S_CS"/>
</dbReference>
<dbReference type="Proteomes" id="UP000595691">
    <property type="component" value="Chromosome"/>
</dbReference>
<evidence type="ECO:0000313" key="9">
    <source>
        <dbReference type="Proteomes" id="UP000595691"/>
    </source>
</evidence>
<keyword evidence="5 6" id="KW-0411">Iron-sulfur</keyword>
<dbReference type="InterPro" id="IPR004017">
    <property type="entry name" value="Cys_rich_dom"/>
</dbReference>
<dbReference type="Gene3D" id="1.10.1060.10">
    <property type="entry name" value="Alpha-helical ferredoxin"/>
    <property type="match status" value="1"/>
</dbReference>
<name>A0ABX7DXC7_9BACI</name>
<protein>
    <recommendedName>
        <fullName evidence="6">Glycolate oxidase iron-sulfur subunit</fullName>
        <ecNumber evidence="6">1.1.99.14</ecNumber>
    </recommendedName>
</protein>
<dbReference type="InterPro" id="IPR017896">
    <property type="entry name" value="4Fe4S_Fe-S-bd"/>
</dbReference>
<feature type="domain" description="4Fe-4S ferredoxin-type" evidence="7">
    <location>
        <begin position="65"/>
        <end position="97"/>
    </location>
</feature>
<dbReference type="PANTHER" id="PTHR32479">
    <property type="entry name" value="GLYCOLATE OXIDASE IRON-SULFUR SUBUNIT"/>
    <property type="match status" value="1"/>
</dbReference>
<comment type="cofactor">
    <cofactor evidence="6">
        <name>[4Fe-4S] cluster</name>
        <dbReference type="ChEBI" id="CHEBI:49883"/>
    </cofactor>
    <text evidence="6">Binds 2 [4Fe-4S] clusters.</text>
</comment>
<dbReference type="EC" id="1.1.99.14" evidence="6"/>
<dbReference type="RefSeq" id="WP_202776554.1">
    <property type="nucleotide sequence ID" value="NZ_CP065425.1"/>
</dbReference>
<proteinExistence type="predicted"/>
<keyword evidence="2 6" id="KW-0479">Metal-binding</keyword>
<evidence type="ECO:0000256" key="2">
    <source>
        <dbReference type="ARBA" id="ARBA00022723"/>
    </source>
</evidence>
<dbReference type="EMBL" id="CP065425">
    <property type="protein sequence ID" value="QQZ07720.1"/>
    <property type="molecule type" value="Genomic_DNA"/>
</dbReference>
<dbReference type="PROSITE" id="PS00198">
    <property type="entry name" value="4FE4S_FER_1"/>
    <property type="match status" value="1"/>
</dbReference>
<comment type="catalytic activity">
    <reaction evidence="6">
        <text>glycolate + A = glyoxylate + AH2</text>
        <dbReference type="Rhea" id="RHEA:21264"/>
        <dbReference type="ChEBI" id="CHEBI:13193"/>
        <dbReference type="ChEBI" id="CHEBI:17499"/>
        <dbReference type="ChEBI" id="CHEBI:29805"/>
        <dbReference type="ChEBI" id="CHEBI:36655"/>
        <dbReference type="EC" id="1.1.99.14"/>
    </reaction>
</comment>
<keyword evidence="1 6" id="KW-0004">4Fe-4S</keyword>
<evidence type="ECO:0000256" key="1">
    <source>
        <dbReference type="ARBA" id="ARBA00022485"/>
    </source>
</evidence>
<dbReference type="InterPro" id="IPR012257">
    <property type="entry name" value="Glc_ox_4Fe-4S"/>
</dbReference>
<dbReference type="Pfam" id="PF13183">
    <property type="entry name" value="Fer4_8"/>
    <property type="match status" value="1"/>
</dbReference>
<comment type="catalytic activity">
    <reaction evidence="6">
        <text>(R)-lactate + A = pyruvate + AH2</text>
        <dbReference type="Rhea" id="RHEA:15089"/>
        <dbReference type="ChEBI" id="CHEBI:13193"/>
        <dbReference type="ChEBI" id="CHEBI:15361"/>
        <dbReference type="ChEBI" id="CHEBI:16004"/>
        <dbReference type="ChEBI" id="CHEBI:17499"/>
    </reaction>
</comment>
<evidence type="ECO:0000256" key="6">
    <source>
        <dbReference type="PIRNR" id="PIRNR000139"/>
    </source>
</evidence>
<keyword evidence="4 6" id="KW-0408">Iron</keyword>
<dbReference type="PROSITE" id="PS51379">
    <property type="entry name" value="4FE4S_FER_2"/>
    <property type="match status" value="2"/>
</dbReference>
<keyword evidence="6" id="KW-0813">Transport</keyword>
<keyword evidence="6" id="KW-0249">Electron transport</keyword>
<evidence type="ECO:0000256" key="5">
    <source>
        <dbReference type="ARBA" id="ARBA00023014"/>
    </source>
</evidence>
<evidence type="ECO:0000313" key="8">
    <source>
        <dbReference type="EMBL" id="QQZ07720.1"/>
    </source>
</evidence>
<reference evidence="8 9" key="1">
    <citation type="submission" date="2020-11" db="EMBL/GenBank/DDBJ databases">
        <title>Taxonomic evaluation of the Bacillus sporothermodurans group of bacteria based on whole genome sequences.</title>
        <authorList>
            <person name="Fiedler G."/>
            <person name="Herbstmann A.-D."/>
            <person name="Doll E."/>
            <person name="Wenning M."/>
            <person name="Brinks E."/>
            <person name="Kabisch J."/>
            <person name="Breitenwieser F."/>
            <person name="Lappann M."/>
            <person name="Boehnlein C."/>
            <person name="Franz C."/>
        </authorList>
    </citation>
    <scope>NUCLEOTIDE SEQUENCE [LARGE SCALE GENOMIC DNA]</scope>
    <source>
        <strain evidence="8 9">JCM 19841</strain>
    </source>
</reference>
<evidence type="ECO:0000256" key="3">
    <source>
        <dbReference type="ARBA" id="ARBA00022737"/>
    </source>
</evidence>
<gene>
    <name evidence="8" type="ORF">I5776_11500</name>
</gene>
<feature type="domain" description="4Fe-4S ferredoxin-type" evidence="7">
    <location>
        <begin position="14"/>
        <end position="45"/>
    </location>
</feature>
<evidence type="ECO:0000259" key="7">
    <source>
        <dbReference type="PROSITE" id="PS51379"/>
    </source>
</evidence>
<keyword evidence="9" id="KW-1185">Reference proteome</keyword>